<dbReference type="PANTHER" id="PTHR41259">
    <property type="entry name" value="DOUBLE-STRAND BREAK REPAIR RAD50 ATPASE, PUTATIVE-RELATED"/>
    <property type="match status" value="1"/>
</dbReference>
<protein>
    <submittedName>
        <fullName evidence="3">AAA family ATPase</fullName>
    </submittedName>
</protein>
<dbReference type="SUPFAM" id="SSF52540">
    <property type="entry name" value="P-loop containing nucleoside triphosphate hydrolases"/>
    <property type="match status" value="1"/>
</dbReference>
<evidence type="ECO:0000256" key="1">
    <source>
        <dbReference type="SAM" id="Coils"/>
    </source>
</evidence>
<accession>A0ABP9P2D3</accession>
<evidence type="ECO:0000313" key="3">
    <source>
        <dbReference type="EMBL" id="GAA5137705.1"/>
    </source>
</evidence>
<name>A0ABP9P2D3_9BACT</name>
<evidence type="ECO:0000313" key="4">
    <source>
        <dbReference type="Proteomes" id="UP001499852"/>
    </source>
</evidence>
<feature type="coiled-coil region" evidence="1">
    <location>
        <begin position="288"/>
        <end position="390"/>
    </location>
</feature>
<sequence length="886" mass="97869">MRLHSITVRNYRRHKELRVDLDPARTLIGGPNESGKSTLVEAAHRALFLKAKGNSKEHREMLSLTHGGKPEVEVEFEAGGSRYTLSKSFKGTSGITRLMQASGKTWQGDEAEEQLSALLKTSGTGRKLAEQWNHLWVWQGSSSGDPLAQANAERETLVQRLQSHGGAAVIQSALDTRVAEHFANLIKELFQNAGEPRKNSEYGQALQAESEAMEAEAQARSILQNLQHAIAQYERASTQIAEADNALKHQEAERVALDQRSAEITRLRLLEQDQLRTANEAIRLHESRLNAEQKVSELRRTLASQRASLAPQNEKLGTLKQASLSARLALDETEDTLRRAEQTLQEARAQHDLAQAQASLQEKNRLQDRLKARAKQIQDLLEQRTSIEQQAERLPKVDAAALRQLQGLERAHDKAQAVLASVATEIEVLSSPHPVQAGKETLINGQRLTLTEETELAVGETRLRIRPGGGTSLAEARQQEQETLHQLREALAKLGIKTLAEASAAQAGREHLQTEWKTVTAELKGLDYEKLAAELTAAERELTAAKAEVERRHATGSPASLDLAATKRTLAETETHQQTCRKQLEAQQSGLKKADAALSLQGESMRALETEITQVETRLSMLIEHEGDDHTRAQALAQAQILKTTAEAQITDTRQALAQHQPEHLEADQARFERAWKLQSDKKMQAHEMRISAAALLRSDGSSDPAAALALAEARLQIARAHREAAERHARAVKHIHDLLLEEQQTLADQFTRPLAERVTGYLQRLFGTDVQVNVTLQENQFQGLTLSRASQGAFSFDSLSEGAREQVAAAFRLALAEILAESHGGCLPVVFDDAFAHSDPERVQNLQRMLDLAATRGLQIILLTCTPADYAQMGAHEVRLVPSFS</sequence>
<evidence type="ECO:0000259" key="2">
    <source>
        <dbReference type="Pfam" id="PF13476"/>
    </source>
</evidence>
<comment type="caution">
    <text evidence="3">The sequence shown here is derived from an EMBL/GenBank/DDBJ whole genome shotgun (WGS) entry which is preliminary data.</text>
</comment>
<dbReference type="EMBL" id="BAABIA010000003">
    <property type="protein sequence ID" value="GAA5137705.1"/>
    <property type="molecule type" value="Genomic_DNA"/>
</dbReference>
<feature type="coiled-coil region" evidence="1">
    <location>
        <begin position="205"/>
        <end position="260"/>
    </location>
</feature>
<dbReference type="PANTHER" id="PTHR41259:SF1">
    <property type="entry name" value="DOUBLE-STRAND BREAK REPAIR RAD50 ATPASE, PUTATIVE-RELATED"/>
    <property type="match status" value="1"/>
</dbReference>
<organism evidence="3 4">
    <name type="scientific">Prosthecobacter algae</name>
    <dbReference type="NCBI Taxonomy" id="1144682"/>
    <lineage>
        <taxon>Bacteria</taxon>
        <taxon>Pseudomonadati</taxon>
        <taxon>Verrucomicrobiota</taxon>
        <taxon>Verrucomicrobiia</taxon>
        <taxon>Verrucomicrobiales</taxon>
        <taxon>Verrucomicrobiaceae</taxon>
        <taxon>Prosthecobacter</taxon>
    </lineage>
</organism>
<dbReference type="InterPro" id="IPR038729">
    <property type="entry name" value="Rad50/SbcC_AAA"/>
</dbReference>
<dbReference type="Pfam" id="PF13476">
    <property type="entry name" value="AAA_23"/>
    <property type="match status" value="1"/>
</dbReference>
<dbReference type="Proteomes" id="UP001499852">
    <property type="component" value="Unassembled WGS sequence"/>
</dbReference>
<keyword evidence="1" id="KW-0175">Coiled coil</keyword>
<dbReference type="InterPro" id="IPR027417">
    <property type="entry name" value="P-loop_NTPase"/>
</dbReference>
<reference evidence="4" key="1">
    <citation type="journal article" date="2019" name="Int. J. Syst. Evol. Microbiol.">
        <title>The Global Catalogue of Microorganisms (GCM) 10K type strain sequencing project: providing services to taxonomists for standard genome sequencing and annotation.</title>
        <authorList>
            <consortium name="The Broad Institute Genomics Platform"/>
            <consortium name="The Broad Institute Genome Sequencing Center for Infectious Disease"/>
            <person name="Wu L."/>
            <person name="Ma J."/>
        </authorList>
    </citation>
    <scope>NUCLEOTIDE SEQUENCE [LARGE SCALE GENOMIC DNA]</scope>
    <source>
        <strain evidence="4">JCM 18053</strain>
    </source>
</reference>
<keyword evidence="4" id="KW-1185">Reference proteome</keyword>
<dbReference type="Gene3D" id="3.40.50.300">
    <property type="entry name" value="P-loop containing nucleotide triphosphate hydrolases"/>
    <property type="match status" value="2"/>
</dbReference>
<proteinExistence type="predicted"/>
<feature type="domain" description="Rad50/SbcC-type AAA" evidence="2">
    <location>
        <begin position="5"/>
        <end position="230"/>
    </location>
</feature>
<gene>
    <name evidence="3" type="ORF">GCM10023213_14960</name>
</gene>
<dbReference type="RefSeq" id="WP_345735752.1">
    <property type="nucleotide sequence ID" value="NZ_BAABIA010000003.1"/>
</dbReference>